<keyword evidence="6" id="KW-1185">Reference proteome</keyword>
<dbReference type="Pfam" id="PF00990">
    <property type="entry name" value="GGDEF"/>
    <property type="match status" value="1"/>
</dbReference>
<dbReference type="InterPro" id="IPR000700">
    <property type="entry name" value="PAS-assoc_C"/>
</dbReference>
<dbReference type="PROSITE" id="PS50887">
    <property type="entry name" value="GGDEF"/>
    <property type="match status" value="1"/>
</dbReference>
<dbReference type="CDD" id="cd01948">
    <property type="entry name" value="EAL"/>
    <property type="match status" value="1"/>
</dbReference>
<dbReference type="InterPro" id="IPR052155">
    <property type="entry name" value="Biofilm_reg_signaling"/>
</dbReference>
<dbReference type="SMART" id="SM00091">
    <property type="entry name" value="PAS"/>
    <property type="match status" value="1"/>
</dbReference>
<feature type="domain" description="EAL" evidence="3">
    <location>
        <begin position="413"/>
        <end position="663"/>
    </location>
</feature>
<dbReference type="Proteomes" id="UP000283474">
    <property type="component" value="Chromosome"/>
</dbReference>
<keyword evidence="1" id="KW-0472">Membrane</keyword>
<evidence type="ECO:0000256" key="1">
    <source>
        <dbReference type="SAM" id="Phobius"/>
    </source>
</evidence>
<dbReference type="NCBIfam" id="TIGR00254">
    <property type="entry name" value="GGDEF"/>
    <property type="match status" value="1"/>
</dbReference>
<dbReference type="NCBIfam" id="TIGR00229">
    <property type="entry name" value="sensory_box"/>
    <property type="match status" value="1"/>
</dbReference>
<proteinExistence type="predicted"/>
<sequence length="663" mass="73811">MPQEARRLTQAYLASTMQPFLTQAVRVIPIVHDQRAPKVDRREACGLIIVALTVFYAPQALASSHSIADHPGARWWLVCCLAALLALALATAIWLKIKVARQTRHLVASEARLNTILDSVDAAIYIKDRQLKYQYGNRKVCGLCRLDPPDLIGHTDDDLHDTPQLATIRRNDLRVINQGERIASEEQFRDVDGKVSTYFSIKIPLLDAQGRVEGLCGISTDVTEHKETQEAAHRLAHFDPLTGMPNRRQLLERIEQAMQLIQNGSGVGALLCIDLDNFKRVNDARGHIVGDTLLQIVSTRLKELSPEDSMVARIGGDEFVILLPHLGRNTDCAAREAIQLAEHLRAALEQAVILDDQSFACSGSIGATLLRPDGKTTEDVLREANTAMHRSKGAGRNRVAFFETAMQTELEERLALEHDLAHAIGTDQLDMHLQPQYDASGSVVGAELLIRWNHPERGAISPARFIALAEETGIILRIGDWTLQRACQALRELQAHGHSYPISINVSPRQFRQSDFVSRVREILLEPQAPADRLTFEVTEGTLIQDIQDAIDKMTQLTALGIRFSIDDFGTGYSNLTYLKRFPLHELKIDKSFLHDTPADPDNRAIVKLILAMARQLNLKVVAEGVETQDQADFLIAHGCDSLQGYLYARPMPISQWLQSPST</sequence>
<dbReference type="InterPro" id="IPR035919">
    <property type="entry name" value="EAL_sf"/>
</dbReference>
<dbReference type="SMART" id="SM00267">
    <property type="entry name" value="GGDEF"/>
    <property type="match status" value="1"/>
</dbReference>
<keyword evidence="1" id="KW-1133">Transmembrane helix</keyword>
<dbReference type="AlphaFoldDB" id="A0A410GFP1"/>
<dbReference type="PANTHER" id="PTHR44757:SF2">
    <property type="entry name" value="BIOFILM ARCHITECTURE MAINTENANCE PROTEIN MBAA"/>
    <property type="match status" value="1"/>
</dbReference>
<dbReference type="Pfam" id="PF00563">
    <property type="entry name" value="EAL"/>
    <property type="match status" value="1"/>
</dbReference>
<dbReference type="SUPFAM" id="SSF55785">
    <property type="entry name" value="PYP-like sensor domain (PAS domain)"/>
    <property type="match status" value="1"/>
</dbReference>
<dbReference type="InterPro" id="IPR035965">
    <property type="entry name" value="PAS-like_dom_sf"/>
</dbReference>
<dbReference type="InterPro" id="IPR043128">
    <property type="entry name" value="Rev_trsase/Diguanyl_cyclase"/>
</dbReference>
<dbReference type="Gene3D" id="3.30.450.20">
    <property type="entry name" value="PAS domain"/>
    <property type="match status" value="1"/>
</dbReference>
<dbReference type="SMART" id="SM00052">
    <property type="entry name" value="EAL"/>
    <property type="match status" value="1"/>
</dbReference>
<evidence type="ECO:0000313" key="5">
    <source>
        <dbReference type="EMBL" id="QAA95114.1"/>
    </source>
</evidence>
<gene>
    <name evidence="5" type="ORF">CKA81_15535</name>
</gene>
<dbReference type="InterPro" id="IPR029787">
    <property type="entry name" value="Nucleotide_cyclase"/>
</dbReference>
<dbReference type="CDD" id="cd00130">
    <property type="entry name" value="PAS"/>
    <property type="match status" value="1"/>
</dbReference>
<dbReference type="KEGG" id="pus:CKA81_15535"/>
<name>A0A410GFP1_9BURK</name>
<keyword evidence="1" id="KW-0812">Transmembrane</keyword>
<evidence type="ECO:0000259" key="2">
    <source>
        <dbReference type="PROSITE" id="PS50113"/>
    </source>
</evidence>
<dbReference type="EMBL" id="CP022987">
    <property type="protein sequence ID" value="QAA95114.1"/>
    <property type="molecule type" value="Genomic_DNA"/>
</dbReference>
<dbReference type="Pfam" id="PF08448">
    <property type="entry name" value="PAS_4"/>
    <property type="match status" value="1"/>
</dbReference>
<dbReference type="InterPro" id="IPR013656">
    <property type="entry name" value="PAS_4"/>
</dbReference>
<dbReference type="InterPro" id="IPR001633">
    <property type="entry name" value="EAL_dom"/>
</dbReference>
<dbReference type="OrthoDB" id="9813903at2"/>
<dbReference type="SUPFAM" id="SSF55073">
    <property type="entry name" value="Nucleotide cyclase"/>
    <property type="match status" value="1"/>
</dbReference>
<dbReference type="PROSITE" id="PS50113">
    <property type="entry name" value="PAC"/>
    <property type="match status" value="1"/>
</dbReference>
<dbReference type="SUPFAM" id="SSF141868">
    <property type="entry name" value="EAL domain-like"/>
    <property type="match status" value="1"/>
</dbReference>
<accession>A0A410GFP1</accession>
<dbReference type="Gene3D" id="3.30.70.270">
    <property type="match status" value="1"/>
</dbReference>
<dbReference type="PROSITE" id="PS50883">
    <property type="entry name" value="EAL"/>
    <property type="match status" value="1"/>
</dbReference>
<dbReference type="CDD" id="cd01949">
    <property type="entry name" value="GGDEF"/>
    <property type="match status" value="1"/>
</dbReference>
<reference evidence="5 6" key="1">
    <citation type="submission" date="2017-08" db="EMBL/GenBank/DDBJ databases">
        <authorList>
            <person name="Park S.-J."/>
            <person name="Kim H."/>
        </authorList>
    </citation>
    <scope>NUCLEOTIDE SEQUENCE [LARGE SCALE GENOMIC DNA]</scope>
    <source>
        <strain evidence="6">ye3</strain>
    </source>
</reference>
<feature type="domain" description="GGDEF" evidence="4">
    <location>
        <begin position="266"/>
        <end position="404"/>
    </location>
</feature>
<dbReference type="Gene3D" id="3.20.20.450">
    <property type="entry name" value="EAL domain"/>
    <property type="match status" value="1"/>
</dbReference>
<dbReference type="PANTHER" id="PTHR44757">
    <property type="entry name" value="DIGUANYLATE CYCLASE DGCP"/>
    <property type="match status" value="1"/>
</dbReference>
<evidence type="ECO:0008006" key="7">
    <source>
        <dbReference type="Google" id="ProtNLM"/>
    </source>
</evidence>
<evidence type="ECO:0000313" key="6">
    <source>
        <dbReference type="Proteomes" id="UP000283474"/>
    </source>
</evidence>
<feature type="transmembrane region" description="Helical" evidence="1">
    <location>
        <begin position="73"/>
        <end position="95"/>
    </location>
</feature>
<organism evidence="5 6">
    <name type="scientific">Pollutimonas thiosulfatoxidans</name>
    <dbReference type="NCBI Taxonomy" id="2028345"/>
    <lineage>
        <taxon>Bacteria</taxon>
        <taxon>Pseudomonadati</taxon>
        <taxon>Pseudomonadota</taxon>
        <taxon>Betaproteobacteria</taxon>
        <taxon>Burkholderiales</taxon>
        <taxon>Alcaligenaceae</taxon>
        <taxon>Pollutimonas</taxon>
    </lineage>
</organism>
<dbReference type="InterPro" id="IPR000014">
    <property type="entry name" value="PAS"/>
</dbReference>
<dbReference type="InterPro" id="IPR000160">
    <property type="entry name" value="GGDEF_dom"/>
</dbReference>
<feature type="transmembrane region" description="Helical" evidence="1">
    <location>
        <begin position="44"/>
        <end position="61"/>
    </location>
</feature>
<evidence type="ECO:0000259" key="3">
    <source>
        <dbReference type="PROSITE" id="PS50883"/>
    </source>
</evidence>
<feature type="domain" description="PAC" evidence="2">
    <location>
        <begin position="182"/>
        <end position="234"/>
    </location>
</feature>
<evidence type="ECO:0000259" key="4">
    <source>
        <dbReference type="PROSITE" id="PS50887"/>
    </source>
</evidence>
<protein>
    <recommendedName>
        <fullName evidence="7">GGDEF domain-containing protein</fullName>
    </recommendedName>
</protein>